<protein>
    <recommendedName>
        <fullName evidence="4">Flagellar hook-length control protein FliK</fullName>
    </recommendedName>
</protein>
<feature type="region of interest" description="Disordered" evidence="1">
    <location>
        <begin position="1"/>
        <end position="21"/>
    </location>
</feature>
<comment type="caution">
    <text evidence="2">The sequence shown here is derived from an EMBL/GenBank/DDBJ whole genome shotgun (WGS) entry which is preliminary data.</text>
</comment>
<feature type="region of interest" description="Disordered" evidence="1">
    <location>
        <begin position="208"/>
        <end position="286"/>
    </location>
</feature>
<evidence type="ECO:0008006" key="4">
    <source>
        <dbReference type="Google" id="ProtNLM"/>
    </source>
</evidence>
<keyword evidence="3" id="KW-1185">Reference proteome</keyword>
<sequence>MLPRVAPTTGTLQPSLAPQGNVPVDAGRPQLSAAALANLRAELLLRLIETMLRHIPRGPEGAAGRNLLESLFAALKSLPVREGEGGRKLADLLSRLPPDLRPAADKLVTTALSSLPTRSIAVLLRNPEAPEVQKLAVLLAASLADAEGAETPASVARQPQRFAGLTVQQLAAVNRHGMQQAAQAAGGDARTLQAALKRIFDLDGARQQPASGTALAGADGADEPPPLAGTATADRTPADKAAARLPAETPARATGSGQSEAAAQTPRTARQDGTVPARSGDAADARAVPDVMQAVTRKASPEVLMQALVRLVENLSEEEAQVLRTLLDRPLETAAGPARPVRDPALPMPGDADPETTAAIARADDADPETAQAGPARRETETAPAVQRAVITADEPRIGARISPEAAQAAAAQAETAVAVSLPLREGIPLAFVPYLTAEDDLESFETEEIQDEEATGEDEDRGTEGEEGDEPEAEAETDEPESADMAARRRKTDDLVARDEPGLAFPVRPGDYWT</sequence>
<evidence type="ECO:0000313" key="3">
    <source>
        <dbReference type="Proteomes" id="UP001595377"/>
    </source>
</evidence>
<dbReference type="EMBL" id="JBHRSP010000026">
    <property type="protein sequence ID" value="MFC3074746.1"/>
    <property type="molecule type" value="Genomic_DNA"/>
</dbReference>
<feature type="region of interest" description="Disordered" evidence="1">
    <location>
        <begin position="442"/>
        <end position="515"/>
    </location>
</feature>
<feature type="compositionally biased region" description="Acidic residues" evidence="1">
    <location>
        <begin position="442"/>
        <end position="483"/>
    </location>
</feature>
<accession>A0ABV7DIG5</accession>
<proteinExistence type="predicted"/>
<feature type="compositionally biased region" description="Polar residues" evidence="1">
    <location>
        <begin position="8"/>
        <end position="18"/>
    </location>
</feature>
<name>A0ABV7DIG5_9HYPH</name>
<feature type="compositionally biased region" description="Polar residues" evidence="1">
    <location>
        <begin position="255"/>
        <end position="268"/>
    </location>
</feature>
<dbReference type="Proteomes" id="UP001595377">
    <property type="component" value="Unassembled WGS sequence"/>
</dbReference>
<organism evidence="2 3">
    <name type="scientific">Shinella pollutisoli</name>
    <dbReference type="NCBI Taxonomy" id="2250594"/>
    <lineage>
        <taxon>Bacteria</taxon>
        <taxon>Pseudomonadati</taxon>
        <taxon>Pseudomonadota</taxon>
        <taxon>Alphaproteobacteria</taxon>
        <taxon>Hyphomicrobiales</taxon>
        <taxon>Rhizobiaceae</taxon>
        <taxon>Shinella</taxon>
    </lineage>
</organism>
<dbReference type="RefSeq" id="WP_257315250.1">
    <property type="nucleotide sequence ID" value="NZ_JANFDG010000010.1"/>
</dbReference>
<reference evidence="3" key="1">
    <citation type="journal article" date="2019" name="Int. J. Syst. Evol. Microbiol.">
        <title>The Global Catalogue of Microorganisms (GCM) 10K type strain sequencing project: providing services to taxonomists for standard genome sequencing and annotation.</title>
        <authorList>
            <consortium name="The Broad Institute Genomics Platform"/>
            <consortium name="The Broad Institute Genome Sequencing Center for Infectious Disease"/>
            <person name="Wu L."/>
            <person name="Ma J."/>
        </authorList>
    </citation>
    <scope>NUCLEOTIDE SEQUENCE [LARGE SCALE GENOMIC DNA]</scope>
    <source>
        <strain evidence="3">KCTC 52677</strain>
    </source>
</reference>
<feature type="compositionally biased region" description="Basic and acidic residues" evidence="1">
    <location>
        <begin position="492"/>
        <end position="502"/>
    </location>
</feature>
<feature type="region of interest" description="Disordered" evidence="1">
    <location>
        <begin position="334"/>
        <end position="391"/>
    </location>
</feature>
<evidence type="ECO:0000256" key="1">
    <source>
        <dbReference type="SAM" id="MobiDB-lite"/>
    </source>
</evidence>
<gene>
    <name evidence="2" type="ORF">ACFOHH_16665</name>
</gene>
<evidence type="ECO:0000313" key="2">
    <source>
        <dbReference type="EMBL" id="MFC3074746.1"/>
    </source>
</evidence>